<evidence type="ECO:0000313" key="4">
    <source>
        <dbReference type="RefSeq" id="XP_033584647.1"/>
    </source>
</evidence>
<organism evidence="2">
    <name type="scientific">Mytilinidion resinicola</name>
    <dbReference type="NCBI Taxonomy" id="574789"/>
    <lineage>
        <taxon>Eukaryota</taxon>
        <taxon>Fungi</taxon>
        <taxon>Dikarya</taxon>
        <taxon>Ascomycota</taxon>
        <taxon>Pezizomycotina</taxon>
        <taxon>Dothideomycetes</taxon>
        <taxon>Pleosporomycetidae</taxon>
        <taxon>Mytilinidiales</taxon>
        <taxon>Mytilinidiaceae</taxon>
        <taxon>Mytilinidion</taxon>
    </lineage>
</organism>
<gene>
    <name evidence="2 4" type="ORF">BDZ99DRAFT_22496</name>
</gene>
<reference evidence="4" key="3">
    <citation type="submission" date="2025-04" db="UniProtKB">
        <authorList>
            <consortium name="RefSeq"/>
        </authorList>
    </citation>
    <scope>IDENTIFICATION</scope>
    <source>
        <strain evidence="4">CBS 304.34</strain>
    </source>
</reference>
<evidence type="ECO:0000256" key="1">
    <source>
        <dbReference type="SAM" id="Phobius"/>
    </source>
</evidence>
<keyword evidence="1" id="KW-0472">Membrane</keyword>
<proteinExistence type="predicted"/>
<dbReference type="AlphaFoldDB" id="A0A6A6ZAC1"/>
<accession>A0A6A6ZAC1</accession>
<reference evidence="2 4" key="1">
    <citation type="journal article" date="2020" name="Stud. Mycol.">
        <title>101 Dothideomycetes genomes: a test case for predicting lifestyles and emergence of pathogens.</title>
        <authorList>
            <person name="Haridas S."/>
            <person name="Albert R."/>
            <person name="Binder M."/>
            <person name="Bloem J."/>
            <person name="Labutti K."/>
            <person name="Salamov A."/>
            <person name="Andreopoulos B."/>
            <person name="Baker S."/>
            <person name="Barry K."/>
            <person name="Bills G."/>
            <person name="Bluhm B."/>
            <person name="Cannon C."/>
            <person name="Castanera R."/>
            <person name="Culley D."/>
            <person name="Daum C."/>
            <person name="Ezra D."/>
            <person name="Gonzalez J."/>
            <person name="Henrissat B."/>
            <person name="Kuo A."/>
            <person name="Liang C."/>
            <person name="Lipzen A."/>
            <person name="Lutzoni F."/>
            <person name="Magnuson J."/>
            <person name="Mondo S."/>
            <person name="Nolan M."/>
            <person name="Ohm R."/>
            <person name="Pangilinan J."/>
            <person name="Park H.-J."/>
            <person name="Ramirez L."/>
            <person name="Alfaro M."/>
            <person name="Sun H."/>
            <person name="Tritt A."/>
            <person name="Yoshinaga Y."/>
            <person name="Zwiers L.-H."/>
            <person name="Turgeon B."/>
            <person name="Goodwin S."/>
            <person name="Spatafora J."/>
            <person name="Crous P."/>
            <person name="Grigoriev I."/>
        </authorList>
    </citation>
    <scope>NUCLEOTIDE SEQUENCE</scope>
    <source>
        <strain evidence="2 4">CBS 304.34</strain>
    </source>
</reference>
<reference evidence="4" key="2">
    <citation type="submission" date="2020-04" db="EMBL/GenBank/DDBJ databases">
        <authorList>
            <consortium name="NCBI Genome Project"/>
        </authorList>
    </citation>
    <scope>NUCLEOTIDE SEQUENCE</scope>
    <source>
        <strain evidence="4">CBS 304.34</strain>
    </source>
</reference>
<dbReference type="GeneID" id="54454358"/>
<evidence type="ECO:0000313" key="2">
    <source>
        <dbReference type="EMBL" id="KAF2817683.1"/>
    </source>
</evidence>
<protein>
    <submittedName>
        <fullName evidence="2 4">Uncharacterized protein</fullName>
    </submittedName>
</protein>
<evidence type="ECO:0000313" key="3">
    <source>
        <dbReference type="Proteomes" id="UP000504636"/>
    </source>
</evidence>
<name>A0A6A6ZAC1_9PEZI</name>
<keyword evidence="1" id="KW-0812">Transmembrane</keyword>
<dbReference type="EMBL" id="MU003692">
    <property type="protein sequence ID" value="KAF2817683.1"/>
    <property type="molecule type" value="Genomic_DNA"/>
</dbReference>
<keyword evidence="3" id="KW-1185">Reference proteome</keyword>
<keyword evidence="1" id="KW-1133">Transmembrane helix</keyword>
<dbReference type="Proteomes" id="UP000504636">
    <property type="component" value="Unplaced"/>
</dbReference>
<feature type="transmembrane region" description="Helical" evidence="1">
    <location>
        <begin position="29"/>
        <end position="53"/>
    </location>
</feature>
<dbReference type="RefSeq" id="XP_033584647.1">
    <property type="nucleotide sequence ID" value="XM_033713465.1"/>
</dbReference>
<sequence>MEMEWVLACGLLGRPERLYPIFPWFLPRVIYFLLSCPAFARCVFLGGTLYLSIGSFTYDEILQVLFYILNLDSRFCANFA</sequence>